<dbReference type="KEGG" id="hhy:Halhy_5530"/>
<proteinExistence type="predicted"/>
<evidence type="ECO:0000313" key="2">
    <source>
        <dbReference type="EMBL" id="AEE53355.1"/>
    </source>
</evidence>
<keyword evidence="3" id="KW-1185">Reference proteome</keyword>
<evidence type="ECO:0000256" key="1">
    <source>
        <dbReference type="SAM" id="Phobius"/>
    </source>
</evidence>
<organism evidence="2 3">
    <name type="scientific">Haliscomenobacter hydrossis (strain ATCC 27775 / DSM 1100 / LMG 10767 / O)</name>
    <dbReference type="NCBI Taxonomy" id="760192"/>
    <lineage>
        <taxon>Bacteria</taxon>
        <taxon>Pseudomonadati</taxon>
        <taxon>Bacteroidota</taxon>
        <taxon>Saprospiria</taxon>
        <taxon>Saprospirales</taxon>
        <taxon>Haliscomenobacteraceae</taxon>
        <taxon>Haliscomenobacter</taxon>
    </lineage>
</organism>
<evidence type="ECO:0000313" key="3">
    <source>
        <dbReference type="Proteomes" id="UP000008461"/>
    </source>
</evidence>
<dbReference type="AlphaFoldDB" id="F4KSF2"/>
<protein>
    <submittedName>
        <fullName evidence="2">Uncharacterized protein</fullName>
    </submittedName>
</protein>
<accession>F4KSF2</accession>
<sequence length="30" mass="3565">MQQDKSIWELMLSIAWYLIYKIIPVLAARA</sequence>
<gene>
    <name evidence="2" type="ordered locus">Halhy_5530</name>
</gene>
<keyword evidence="1" id="KW-0812">Transmembrane</keyword>
<keyword evidence="1" id="KW-1133">Transmembrane helix</keyword>
<reference key="2">
    <citation type="submission" date="2011-04" db="EMBL/GenBank/DDBJ databases">
        <title>Complete sequence of chromosome of Haliscomenobacter hydrossis DSM 1100.</title>
        <authorList>
            <consortium name="US DOE Joint Genome Institute (JGI-PGF)"/>
            <person name="Lucas S."/>
            <person name="Han J."/>
            <person name="Lapidus A."/>
            <person name="Bruce D."/>
            <person name="Goodwin L."/>
            <person name="Pitluck S."/>
            <person name="Peters L."/>
            <person name="Kyrpides N."/>
            <person name="Mavromatis K."/>
            <person name="Ivanova N."/>
            <person name="Ovchinnikova G."/>
            <person name="Pagani I."/>
            <person name="Daligault H."/>
            <person name="Detter J.C."/>
            <person name="Han C."/>
            <person name="Land M."/>
            <person name="Hauser L."/>
            <person name="Markowitz V."/>
            <person name="Cheng J.-F."/>
            <person name="Hugenholtz P."/>
            <person name="Woyke T."/>
            <person name="Wu D."/>
            <person name="Verbarg S."/>
            <person name="Frueling A."/>
            <person name="Brambilla E."/>
            <person name="Klenk H.-P."/>
            <person name="Eisen J.A."/>
        </authorList>
    </citation>
    <scope>NUCLEOTIDE SEQUENCE</scope>
    <source>
        <strain>DSM 1100</strain>
    </source>
</reference>
<reference evidence="2 3" key="1">
    <citation type="journal article" date="2011" name="Stand. Genomic Sci.">
        <title>Complete genome sequence of Haliscomenobacter hydrossis type strain (O).</title>
        <authorList>
            <consortium name="US DOE Joint Genome Institute (JGI-PGF)"/>
            <person name="Daligault H."/>
            <person name="Lapidus A."/>
            <person name="Zeytun A."/>
            <person name="Nolan M."/>
            <person name="Lucas S."/>
            <person name="Del Rio T.G."/>
            <person name="Tice H."/>
            <person name="Cheng J.F."/>
            <person name="Tapia R."/>
            <person name="Han C."/>
            <person name="Goodwin L."/>
            <person name="Pitluck S."/>
            <person name="Liolios K."/>
            <person name="Pagani I."/>
            <person name="Ivanova N."/>
            <person name="Huntemann M."/>
            <person name="Mavromatis K."/>
            <person name="Mikhailova N."/>
            <person name="Pati A."/>
            <person name="Chen A."/>
            <person name="Palaniappan K."/>
            <person name="Land M."/>
            <person name="Hauser L."/>
            <person name="Brambilla E.M."/>
            <person name="Rohde M."/>
            <person name="Verbarg S."/>
            <person name="Goker M."/>
            <person name="Bristow J."/>
            <person name="Eisen J.A."/>
            <person name="Markowitz V."/>
            <person name="Hugenholtz P."/>
            <person name="Kyrpides N.C."/>
            <person name="Klenk H.P."/>
            <person name="Woyke T."/>
        </authorList>
    </citation>
    <scope>NUCLEOTIDE SEQUENCE [LARGE SCALE GENOMIC DNA]</scope>
    <source>
        <strain evidence="3">ATCC 27775 / DSM 1100 / LMG 10767 / O</strain>
    </source>
</reference>
<dbReference type="HOGENOM" id="CLU_3403849_0_0_10"/>
<keyword evidence="1" id="KW-0472">Membrane</keyword>
<dbReference type="Proteomes" id="UP000008461">
    <property type="component" value="Chromosome"/>
</dbReference>
<dbReference type="EMBL" id="CP002691">
    <property type="protein sequence ID" value="AEE53355.1"/>
    <property type="molecule type" value="Genomic_DNA"/>
</dbReference>
<feature type="transmembrane region" description="Helical" evidence="1">
    <location>
        <begin position="7"/>
        <end position="27"/>
    </location>
</feature>
<name>F4KSF2_HALH1</name>